<name>A0A0F9T8G1_9ZZZZ</name>
<sequence length="117" mass="12988">MIAKKQKTKILTGHGTLGVSNLNSESECITLTYTTFNIKSAKDVAALEEEFTNLVDDEMTFDLLITDHGTTEQAVKLKTKVKTCEREARGREIKETFDTFIKKKGGQTTLDEPGDGE</sequence>
<gene>
    <name evidence="1" type="ORF">LCGC14_0380900</name>
</gene>
<evidence type="ECO:0000313" key="1">
    <source>
        <dbReference type="EMBL" id="KKN75469.1"/>
    </source>
</evidence>
<protein>
    <submittedName>
        <fullName evidence="1">Uncharacterized protein</fullName>
    </submittedName>
</protein>
<comment type="caution">
    <text evidence="1">The sequence shown here is derived from an EMBL/GenBank/DDBJ whole genome shotgun (WGS) entry which is preliminary data.</text>
</comment>
<proteinExistence type="predicted"/>
<dbReference type="AlphaFoldDB" id="A0A0F9T8G1"/>
<dbReference type="EMBL" id="LAZR01000310">
    <property type="protein sequence ID" value="KKN75469.1"/>
    <property type="molecule type" value="Genomic_DNA"/>
</dbReference>
<reference evidence="1" key="1">
    <citation type="journal article" date="2015" name="Nature">
        <title>Complex archaea that bridge the gap between prokaryotes and eukaryotes.</title>
        <authorList>
            <person name="Spang A."/>
            <person name="Saw J.H."/>
            <person name="Jorgensen S.L."/>
            <person name="Zaremba-Niedzwiedzka K."/>
            <person name="Martijn J."/>
            <person name="Lind A.E."/>
            <person name="van Eijk R."/>
            <person name="Schleper C."/>
            <person name="Guy L."/>
            <person name="Ettema T.J."/>
        </authorList>
    </citation>
    <scope>NUCLEOTIDE SEQUENCE</scope>
</reference>
<organism evidence="1">
    <name type="scientific">marine sediment metagenome</name>
    <dbReference type="NCBI Taxonomy" id="412755"/>
    <lineage>
        <taxon>unclassified sequences</taxon>
        <taxon>metagenomes</taxon>
        <taxon>ecological metagenomes</taxon>
    </lineage>
</organism>
<accession>A0A0F9T8G1</accession>